<proteinExistence type="predicted"/>
<dbReference type="Proteomes" id="UP000240811">
    <property type="component" value="Unassembled WGS sequence"/>
</dbReference>
<comment type="caution">
    <text evidence="2">The sequence shown here is derived from an EMBL/GenBank/DDBJ whole genome shotgun (WGS) entry which is preliminary data.</text>
</comment>
<dbReference type="AlphaFoldDB" id="A0A2T4VW65"/>
<evidence type="ECO:0000313" key="3">
    <source>
        <dbReference type="Proteomes" id="UP000240811"/>
    </source>
</evidence>
<name>A0A2T4VW65_9HYPH</name>
<gene>
    <name evidence="2" type="ORF">C4617_05855</name>
</gene>
<feature type="region of interest" description="Disordered" evidence="1">
    <location>
        <begin position="1"/>
        <end position="74"/>
    </location>
</feature>
<protein>
    <submittedName>
        <fullName evidence="2">Uncharacterized protein</fullName>
    </submittedName>
</protein>
<accession>A0A2T4VW65</accession>
<reference evidence="3" key="1">
    <citation type="submission" date="2018-02" db="EMBL/GenBank/DDBJ databases">
        <title>Genome sequence of Candidatus Liberibacter europaeus.</title>
        <authorList>
            <person name="Frampton R.A."/>
            <person name="Thompson S.M."/>
            <person name="David C."/>
            <person name="Addison S.M."/>
            <person name="Smith G.R."/>
        </authorList>
    </citation>
    <scope>NUCLEOTIDE SEQUENCE [LARGE SCALE GENOMIC DNA]</scope>
</reference>
<organism evidence="2 3">
    <name type="scientific">Candidatus Liberibacter europaeus</name>
    <dbReference type="NCBI Taxonomy" id="744859"/>
    <lineage>
        <taxon>Bacteria</taxon>
        <taxon>Pseudomonadati</taxon>
        <taxon>Pseudomonadota</taxon>
        <taxon>Alphaproteobacteria</taxon>
        <taxon>Hyphomicrobiales</taxon>
        <taxon>Rhizobiaceae</taxon>
        <taxon>Liberibacter</taxon>
    </lineage>
</organism>
<sequence>MEEETNVALESIVNEPTKTESVSDTTNEPTSSHPVVDDPLATNPFKSKPTKETKSEENQTKEKSPSEEKPTEEYQIKCPEFIPADEVEAHVDAFKQAGVDPKTAQKVVDRLVAHGRENEQKYAMQLKQSLDADKGRLQKELGKEYDIREQSIARYFEQENIPDDAIKTFISTLGFEKTFRLFDHLAQGKRQKSVGDTIVKTEGGNEVMSSDISDYVKDPESFKKLVGGDPKLNQILHQTALQKAKAYLSA</sequence>
<dbReference type="EMBL" id="PSQJ01000015">
    <property type="protein sequence ID" value="PTL86015.1"/>
    <property type="molecule type" value="Genomic_DNA"/>
</dbReference>
<evidence type="ECO:0000313" key="2">
    <source>
        <dbReference type="EMBL" id="PTL86015.1"/>
    </source>
</evidence>
<feature type="compositionally biased region" description="Basic and acidic residues" evidence="1">
    <location>
        <begin position="49"/>
        <end position="74"/>
    </location>
</feature>
<feature type="compositionally biased region" description="Polar residues" evidence="1">
    <location>
        <begin position="14"/>
        <end position="33"/>
    </location>
</feature>
<evidence type="ECO:0000256" key="1">
    <source>
        <dbReference type="SAM" id="MobiDB-lite"/>
    </source>
</evidence>